<evidence type="ECO:0000313" key="3">
    <source>
        <dbReference type="Proteomes" id="UP001328107"/>
    </source>
</evidence>
<accession>A0AAN4ZJX7</accession>
<feature type="non-terminal residue" evidence="1">
    <location>
        <position position="1"/>
    </location>
</feature>
<evidence type="ECO:0000313" key="1">
    <source>
        <dbReference type="EMBL" id="GMR40406.1"/>
    </source>
</evidence>
<protein>
    <submittedName>
        <fullName evidence="1">Uncharacterized protein</fullName>
    </submittedName>
</protein>
<dbReference type="Proteomes" id="UP001328107">
    <property type="component" value="Unassembled WGS sequence"/>
</dbReference>
<dbReference type="EMBL" id="BTRK01000003">
    <property type="protein sequence ID" value="GMR40418.1"/>
    <property type="molecule type" value="Genomic_DNA"/>
</dbReference>
<keyword evidence="3" id="KW-1185">Reference proteome</keyword>
<proteinExistence type="predicted"/>
<sequence length="90" mass="10000">RSIRSQVMFALRYYVLSNEDSEKFCPSLGFTLPIITNQQISDEVCFFGTVFFLGLACDIGKAMHALINTFDSLLKIANGGLSNTPNAFIR</sequence>
<reference evidence="1" key="2">
    <citation type="submission" date="2023-06" db="EMBL/GenBank/DDBJ databases">
        <title>Genome assembly of Pristionchus species.</title>
        <authorList>
            <person name="Yoshida K."/>
            <person name="Sommer R.J."/>
        </authorList>
    </citation>
    <scope>NUCLEOTIDE SEQUENCE</scope>
    <source>
        <strain evidence="1">RS5460</strain>
    </source>
</reference>
<evidence type="ECO:0000313" key="2">
    <source>
        <dbReference type="EMBL" id="GMR40418.1"/>
    </source>
</evidence>
<name>A0AAN4ZJX7_9BILA</name>
<gene>
    <name evidence="1" type="ORF">PMAYCL1PPCAC_10601</name>
    <name evidence="2" type="ORF">PMAYCL1PPCAC_10613</name>
</gene>
<dbReference type="AlphaFoldDB" id="A0AAN4ZJX7"/>
<reference evidence="3" key="1">
    <citation type="submission" date="2022-10" db="EMBL/GenBank/DDBJ databases">
        <title>Genome assembly of Pristionchus species.</title>
        <authorList>
            <person name="Yoshida K."/>
            <person name="Sommer R.J."/>
        </authorList>
    </citation>
    <scope>NUCLEOTIDE SEQUENCE [LARGE SCALE GENOMIC DNA]</scope>
    <source>
        <strain evidence="2 3">RS5460</strain>
    </source>
</reference>
<comment type="caution">
    <text evidence="1">The sequence shown here is derived from an EMBL/GenBank/DDBJ whole genome shotgun (WGS) entry which is preliminary data.</text>
</comment>
<organism evidence="1 3">
    <name type="scientific">Pristionchus mayeri</name>
    <dbReference type="NCBI Taxonomy" id="1317129"/>
    <lineage>
        <taxon>Eukaryota</taxon>
        <taxon>Metazoa</taxon>
        <taxon>Ecdysozoa</taxon>
        <taxon>Nematoda</taxon>
        <taxon>Chromadorea</taxon>
        <taxon>Rhabditida</taxon>
        <taxon>Rhabditina</taxon>
        <taxon>Diplogasteromorpha</taxon>
        <taxon>Diplogasteroidea</taxon>
        <taxon>Neodiplogasteridae</taxon>
        <taxon>Pristionchus</taxon>
    </lineage>
</organism>
<dbReference type="EMBL" id="BTRK01000003">
    <property type="protein sequence ID" value="GMR40406.1"/>
    <property type="molecule type" value="Genomic_DNA"/>
</dbReference>